<name>G3NE21_GASAC</name>
<protein>
    <submittedName>
        <fullName evidence="2">Uncharacterized protein</fullName>
    </submittedName>
</protein>
<dbReference type="InParanoid" id="G3NE21"/>
<reference evidence="2" key="2">
    <citation type="submission" date="2024-04" db="UniProtKB">
        <authorList>
            <consortium name="Ensembl"/>
        </authorList>
    </citation>
    <scope>IDENTIFICATION</scope>
</reference>
<proteinExistence type="predicted"/>
<evidence type="ECO:0000313" key="2">
    <source>
        <dbReference type="Ensembl" id="ENSGACP00000003572.1"/>
    </source>
</evidence>
<feature type="region of interest" description="Disordered" evidence="1">
    <location>
        <begin position="36"/>
        <end position="66"/>
    </location>
</feature>
<dbReference type="Bgee" id="ENSGACG00000002730">
    <property type="expression patterns" value="Expressed in embryo and 13 other cell types or tissues"/>
</dbReference>
<sequence>MSIPVIGSKHVASKLAVPPVGSSIPTLVSRVADPLNGATAKRPHSPSLEEQAKRLKETEKARIHIA</sequence>
<reference evidence="2" key="1">
    <citation type="submission" date="2006-01" db="EMBL/GenBank/DDBJ databases">
        <authorList>
            <person name="Lindblad-Toh K."/>
            <person name="Mauceli E."/>
            <person name="Grabherr M."/>
            <person name="Chang J.L."/>
            <person name="Lander E.S."/>
        </authorList>
    </citation>
    <scope>NUCLEOTIDE SEQUENCE [LARGE SCALE GENOMIC DNA]</scope>
</reference>
<dbReference type="AlphaFoldDB" id="G3NE21"/>
<accession>G3NE21</accession>
<dbReference type="STRING" id="69293.ENSGACP00000003572"/>
<organism evidence="2">
    <name type="scientific">Gasterosteus aculeatus</name>
    <name type="common">Three-spined stickleback</name>
    <dbReference type="NCBI Taxonomy" id="69293"/>
    <lineage>
        <taxon>Eukaryota</taxon>
        <taxon>Metazoa</taxon>
        <taxon>Chordata</taxon>
        <taxon>Craniata</taxon>
        <taxon>Vertebrata</taxon>
        <taxon>Euteleostomi</taxon>
        <taxon>Actinopterygii</taxon>
        <taxon>Neopterygii</taxon>
        <taxon>Teleostei</taxon>
        <taxon>Neoteleostei</taxon>
        <taxon>Acanthomorphata</taxon>
        <taxon>Eupercaria</taxon>
        <taxon>Perciformes</taxon>
        <taxon>Cottioidei</taxon>
        <taxon>Gasterosteales</taxon>
        <taxon>Gasterosteidae</taxon>
        <taxon>Gasterosteus</taxon>
    </lineage>
</organism>
<evidence type="ECO:0000256" key="1">
    <source>
        <dbReference type="SAM" id="MobiDB-lite"/>
    </source>
</evidence>
<dbReference type="Ensembl" id="ENSGACT00000003584.1">
    <property type="protein sequence ID" value="ENSGACP00000003572.1"/>
    <property type="gene ID" value="ENSGACG00000002730.1"/>
</dbReference>
<dbReference type="eggNOG" id="ENOG502SXPE">
    <property type="taxonomic scope" value="Eukaryota"/>
</dbReference>
<feature type="compositionally biased region" description="Basic and acidic residues" evidence="1">
    <location>
        <begin position="50"/>
        <end position="66"/>
    </location>
</feature>